<organism evidence="1 2">
    <name type="scientific">Pontibacter saemangeumensis</name>
    <dbReference type="NCBI Taxonomy" id="1084525"/>
    <lineage>
        <taxon>Bacteria</taxon>
        <taxon>Pseudomonadati</taxon>
        <taxon>Bacteroidota</taxon>
        <taxon>Cytophagia</taxon>
        <taxon>Cytophagales</taxon>
        <taxon>Hymenobacteraceae</taxon>
        <taxon>Pontibacter</taxon>
    </lineage>
</organism>
<dbReference type="Proteomes" id="UP001500552">
    <property type="component" value="Unassembled WGS sequence"/>
</dbReference>
<comment type="caution">
    <text evidence="1">The sequence shown here is derived from an EMBL/GenBank/DDBJ whole genome shotgun (WGS) entry which is preliminary data.</text>
</comment>
<dbReference type="EMBL" id="BAABHC010000014">
    <property type="protein sequence ID" value="GAA4433207.1"/>
    <property type="molecule type" value="Genomic_DNA"/>
</dbReference>
<sequence>MQRIKDIPLTIKVYHKKMLEYIKTILLKVSFDKMLFEKELRKAFKVLAAEELQQLKQWCYDQFSGMYLLILNKVFTRSQA</sequence>
<proteinExistence type="predicted"/>
<gene>
    <name evidence="1" type="ORF">GCM10023188_22390</name>
</gene>
<keyword evidence="2" id="KW-1185">Reference proteome</keyword>
<evidence type="ECO:0000313" key="1">
    <source>
        <dbReference type="EMBL" id="GAA4433207.1"/>
    </source>
</evidence>
<name>A0ABP8LQI5_9BACT</name>
<evidence type="ECO:0000313" key="2">
    <source>
        <dbReference type="Proteomes" id="UP001500552"/>
    </source>
</evidence>
<accession>A0ABP8LQI5</accession>
<protein>
    <submittedName>
        <fullName evidence="1">Uncharacterized protein</fullName>
    </submittedName>
</protein>
<reference evidence="2" key="1">
    <citation type="journal article" date="2019" name="Int. J. Syst. Evol. Microbiol.">
        <title>The Global Catalogue of Microorganisms (GCM) 10K type strain sequencing project: providing services to taxonomists for standard genome sequencing and annotation.</title>
        <authorList>
            <consortium name="The Broad Institute Genomics Platform"/>
            <consortium name="The Broad Institute Genome Sequencing Center for Infectious Disease"/>
            <person name="Wu L."/>
            <person name="Ma J."/>
        </authorList>
    </citation>
    <scope>NUCLEOTIDE SEQUENCE [LARGE SCALE GENOMIC DNA]</scope>
    <source>
        <strain evidence="2">JCM 17926</strain>
    </source>
</reference>